<feature type="region of interest" description="Disordered" evidence="8">
    <location>
        <begin position="516"/>
        <end position="647"/>
    </location>
</feature>
<evidence type="ECO:0000256" key="8">
    <source>
        <dbReference type="SAM" id="MobiDB-lite"/>
    </source>
</evidence>
<feature type="compositionally biased region" description="Basic residues" evidence="8">
    <location>
        <begin position="578"/>
        <end position="632"/>
    </location>
</feature>
<evidence type="ECO:0000256" key="2">
    <source>
        <dbReference type="ARBA" id="ARBA00022490"/>
    </source>
</evidence>
<dbReference type="AlphaFoldDB" id="A0AAV7Z449"/>
<evidence type="ECO:0000313" key="10">
    <source>
        <dbReference type="EMBL" id="KAJ3435936.1"/>
    </source>
</evidence>
<evidence type="ECO:0000313" key="11">
    <source>
        <dbReference type="Proteomes" id="UP001146793"/>
    </source>
</evidence>
<evidence type="ECO:0000256" key="1">
    <source>
        <dbReference type="ARBA" id="ARBA00004496"/>
    </source>
</evidence>
<dbReference type="PANTHER" id="PTHR12983">
    <property type="entry name" value="RING FINGER 10 FAMILY MEMBER"/>
    <property type="match status" value="1"/>
</dbReference>
<dbReference type="GO" id="GO:0000976">
    <property type="term" value="F:transcription cis-regulatory region binding"/>
    <property type="evidence" value="ECO:0007669"/>
    <property type="project" value="TreeGrafter"/>
</dbReference>
<reference evidence="10" key="1">
    <citation type="submission" date="2022-08" db="EMBL/GenBank/DDBJ databases">
        <title>Novel sulphate-reducing endosymbionts in the free-living metamonad Anaeramoeba.</title>
        <authorList>
            <person name="Jerlstrom-Hultqvist J."/>
            <person name="Cepicka I."/>
            <person name="Gallot-Lavallee L."/>
            <person name="Salas-Leiva D."/>
            <person name="Curtis B.A."/>
            <person name="Zahonova K."/>
            <person name="Pipaliya S."/>
            <person name="Dacks J."/>
            <person name="Roger A.J."/>
        </authorList>
    </citation>
    <scope>NUCLEOTIDE SEQUENCE</scope>
    <source>
        <strain evidence="10">Busselton2</strain>
    </source>
</reference>
<dbReference type="GO" id="GO:0008270">
    <property type="term" value="F:zinc ion binding"/>
    <property type="evidence" value="ECO:0007669"/>
    <property type="project" value="UniProtKB-KW"/>
</dbReference>
<organism evidence="10 11">
    <name type="scientific">Anaeramoeba flamelloides</name>
    <dbReference type="NCBI Taxonomy" id="1746091"/>
    <lineage>
        <taxon>Eukaryota</taxon>
        <taxon>Metamonada</taxon>
        <taxon>Anaeramoebidae</taxon>
        <taxon>Anaeramoeba</taxon>
    </lineage>
</organism>
<dbReference type="InterPro" id="IPR013083">
    <property type="entry name" value="Znf_RING/FYVE/PHD"/>
</dbReference>
<dbReference type="SMART" id="SM00184">
    <property type="entry name" value="RING"/>
    <property type="match status" value="1"/>
</dbReference>
<evidence type="ECO:0000259" key="9">
    <source>
        <dbReference type="PROSITE" id="PS50089"/>
    </source>
</evidence>
<feature type="coiled-coil region" evidence="7">
    <location>
        <begin position="187"/>
        <end position="214"/>
    </location>
</feature>
<dbReference type="EMBL" id="JANTQA010000036">
    <property type="protein sequence ID" value="KAJ3435936.1"/>
    <property type="molecule type" value="Genomic_DNA"/>
</dbReference>
<keyword evidence="2" id="KW-0963">Cytoplasm</keyword>
<feature type="region of interest" description="Disordered" evidence="8">
    <location>
        <begin position="453"/>
        <end position="472"/>
    </location>
</feature>
<keyword evidence="3" id="KW-0479">Metal-binding</keyword>
<evidence type="ECO:0000256" key="6">
    <source>
        <dbReference type="PROSITE-ProRule" id="PRU00175"/>
    </source>
</evidence>
<gene>
    <name evidence="10" type="ORF">M0812_17978</name>
</gene>
<dbReference type="PANTHER" id="PTHR12983:SF9">
    <property type="entry name" value="E3 UBIQUITIN-PROTEIN LIGASE RNF10"/>
    <property type="match status" value="1"/>
</dbReference>
<name>A0AAV7Z449_9EUKA</name>
<evidence type="ECO:0000256" key="5">
    <source>
        <dbReference type="ARBA" id="ARBA00022833"/>
    </source>
</evidence>
<keyword evidence="4 6" id="KW-0863">Zinc-finger</keyword>
<evidence type="ECO:0000256" key="3">
    <source>
        <dbReference type="ARBA" id="ARBA00022723"/>
    </source>
</evidence>
<protein>
    <submittedName>
        <fullName evidence="10">Ring finger 10 family member</fullName>
    </submittedName>
</protein>
<comment type="subcellular location">
    <subcellularLocation>
        <location evidence="1">Cytoplasm</location>
    </subcellularLocation>
</comment>
<dbReference type="PROSITE" id="PS50089">
    <property type="entry name" value="ZF_RING_2"/>
    <property type="match status" value="1"/>
</dbReference>
<dbReference type="Proteomes" id="UP001146793">
    <property type="component" value="Unassembled WGS sequence"/>
</dbReference>
<comment type="caution">
    <text evidence="10">The sequence shown here is derived from an EMBL/GenBank/DDBJ whole genome shotgun (WGS) entry which is preliminary data.</text>
</comment>
<proteinExistence type="predicted"/>
<dbReference type="SUPFAM" id="SSF57850">
    <property type="entry name" value="RING/U-box"/>
    <property type="match status" value="1"/>
</dbReference>
<feature type="compositionally biased region" description="Basic and acidic residues" evidence="8">
    <location>
        <begin position="249"/>
        <end position="281"/>
    </location>
</feature>
<dbReference type="Gene3D" id="3.30.40.10">
    <property type="entry name" value="Zinc/RING finger domain, C3HC4 (zinc finger)"/>
    <property type="match status" value="1"/>
</dbReference>
<keyword evidence="5" id="KW-0862">Zinc</keyword>
<dbReference type="InterPro" id="IPR001841">
    <property type="entry name" value="Znf_RING"/>
</dbReference>
<evidence type="ECO:0000256" key="4">
    <source>
        <dbReference type="ARBA" id="ARBA00022771"/>
    </source>
</evidence>
<dbReference type="GO" id="GO:0005737">
    <property type="term" value="C:cytoplasm"/>
    <property type="evidence" value="ECO:0007669"/>
    <property type="project" value="UniProtKB-SubCell"/>
</dbReference>
<feature type="region of interest" description="Disordered" evidence="8">
    <location>
        <begin position="247"/>
        <end position="284"/>
    </location>
</feature>
<dbReference type="InterPro" id="IPR017907">
    <property type="entry name" value="Znf_RING_CS"/>
</dbReference>
<keyword evidence="7" id="KW-0175">Coiled coil</keyword>
<dbReference type="PROSITE" id="PS00518">
    <property type="entry name" value="ZF_RING_1"/>
    <property type="match status" value="1"/>
</dbReference>
<sequence>MNKPIPLLEVIPYSYRSTQKNSNKLFSTGRYGLKERTSLLPYLSIKSPKIDFENVSVIYYPTSQNYNCPICFETPVCARSLPCGHIFCFYCIKKYLETNLREWSFCPYCKKGFRKENFIPVVLNIVQPYSSKEKENATFTLVRRKKATNVVFPFEYWEKMNQSFGSRNFIRIPGDLQKEGRFFSFCNVTINGKLERLNNEIEQMSKLIKEAEEFDLICLDELKHLQKGLALEKKSILKKINSKLKKKNNKTEKRKDRKSKIEQEIEQEKEKEKEIEKEKKQNNNLNQTKVDNDTFYTYYQDSDGLQVLLSKFNYNWLLKEYGDDQSLPKTIEGKIIEIKNFEITSWNQKRWKFIHHWEIGTSFFIVEIDILKYLSENLQELLKKELQIRQLEREKQQRIDQIKNIKLDKIKQRNQAKIDKLYLEKLKNQKQIKIKNIPEKDYDLNIQDEKSFPSLSSPTIGNKNNRNSGYHYNDRNNNNIMYENDDYFDYDYDHNNSNANLKIKNQKSTRISYSKTVQNTLIKKNTKNTKDNSKNTNTGNRRKNNNKNGNKVFKWNEMITSNKNENQKIKMKIINNKNSKKKNNPKPKPKSKLKTKPKTKPKTNPKIQKPKSHSNKNIKTKARSKKIKKKRGTLLDWSPPSLEEEEY</sequence>
<dbReference type="InterPro" id="IPR039739">
    <property type="entry name" value="MAG2/RNF10"/>
</dbReference>
<feature type="domain" description="RING-type" evidence="9">
    <location>
        <begin position="68"/>
        <end position="110"/>
    </location>
</feature>
<dbReference type="GO" id="GO:0045944">
    <property type="term" value="P:positive regulation of transcription by RNA polymerase II"/>
    <property type="evidence" value="ECO:0007669"/>
    <property type="project" value="TreeGrafter"/>
</dbReference>
<evidence type="ECO:0000256" key="7">
    <source>
        <dbReference type="SAM" id="Coils"/>
    </source>
</evidence>
<feature type="coiled-coil region" evidence="7">
    <location>
        <begin position="374"/>
        <end position="408"/>
    </location>
</feature>
<dbReference type="Pfam" id="PF13639">
    <property type="entry name" value="zf-RING_2"/>
    <property type="match status" value="1"/>
</dbReference>
<accession>A0AAV7Z449</accession>